<dbReference type="InterPro" id="IPR050833">
    <property type="entry name" value="Poly_Biosynth_Transport"/>
</dbReference>
<keyword evidence="2" id="KW-1003">Cell membrane</keyword>
<dbReference type="Proteomes" id="UP000285456">
    <property type="component" value="Unassembled WGS sequence"/>
</dbReference>
<comment type="subcellular location">
    <subcellularLocation>
        <location evidence="1">Cell membrane</location>
        <topology evidence="1">Multi-pass membrane protein</topology>
    </subcellularLocation>
</comment>
<dbReference type="GO" id="GO:0005886">
    <property type="term" value="C:plasma membrane"/>
    <property type="evidence" value="ECO:0007669"/>
    <property type="project" value="UniProtKB-SubCell"/>
</dbReference>
<dbReference type="PANTHER" id="PTHR30250:SF28">
    <property type="entry name" value="POLYSACCHARIDE BIOSYNTHESIS PROTEIN"/>
    <property type="match status" value="1"/>
</dbReference>
<feature type="transmembrane region" description="Helical" evidence="6">
    <location>
        <begin position="160"/>
        <end position="187"/>
    </location>
</feature>
<keyword evidence="5 6" id="KW-0472">Membrane</keyword>
<feature type="transmembrane region" description="Helical" evidence="6">
    <location>
        <begin position="338"/>
        <end position="359"/>
    </location>
</feature>
<comment type="caution">
    <text evidence="7">The sequence shown here is derived from an EMBL/GenBank/DDBJ whole genome shotgun (WGS) entry which is preliminary data.</text>
</comment>
<evidence type="ECO:0008006" key="9">
    <source>
        <dbReference type="Google" id="ProtNLM"/>
    </source>
</evidence>
<evidence type="ECO:0000256" key="5">
    <source>
        <dbReference type="ARBA" id="ARBA00023136"/>
    </source>
</evidence>
<protein>
    <recommendedName>
        <fullName evidence="9">Lipopolysaccharide biosynthesis protein</fullName>
    </recommendedName>
</protein>
<keyword evidence="8" id="KW-1185">Reference proteome</keyword>
<proteinExistence type="predicted"/>
<keyword evidence="4 6" id="KW-1133">Transmembrane helix</keyword>
<dbReference type="PANTHER" id="PTHR30250">
    <property type="entry name" value="PST FAMILY PREDICTED COLANIC ACID TRANSPORTER"/>
    <property type="match status" value="1"/>
</dbReference>
<sequence length="423" mass="47705">MLNKILSNDFNRNIIKLMTGATLAQAIPLAISPILTRLYTPEDFGVLALFIAITSIFGSIANARYELAIVLPQKDEEAINLAAISIIITLAVSGLLLILVIFFHEIIVRLLREPSISIWLFFAPLVVFFIGLFNTLNYLNTRMKNFGSIAKVKVIKSISMATVQLLLGLLKSGVLGLITGQIVSHIFSNGRLIKPVLKYKNLFLRINISDMLKVGKKYKKFPLITTWATLSNSLSQHLTSIFISFLYLTSTLGYYSLVQRILGMPTTLLGKSIGQVFFEKASKERIKYGNAKKIYKSTFKKLVFVSIPLFLILFLVVEDLVVLVFGNDWRIAGKYAQILIPLFYIRFLAAPLTLITIIFEKQWVDLTWQISMLISSLIIFVISFLGGLDIINYFILYSTILIIHYIIILIITYLIASKQVVND</sequence>
<dbReference type="RefSeq" id="WP_118890024.1">
    <property type="nucleotide sequence ID" value="NZ_PHUT01000001.1"/>
</dbReference>
<feature type="transmembrane region" description="Helical" evidence="6">
    <location>
        <begin position="21"/>
        <end position="40"/>
    </location>
</feature>
<gene>
    <name evidence="7" type="ORF">D1B32_17635</name>
</gene>
<name>A0A417YCQ7_9BACI</name>
<accession>A0A417YCQ7</accession>
<feature type="transmembrane region" description="Helical" evidence="6">
    <location>
        <begin position="394"/>
        <end position="416"/>
    </location>
</feature>
<organism evidence="7 8">
    <name type="scientific">Oceanobacillus profundus</name>
    <dbReference type="NCBI Taxonomy" id="372463"/>
    <lineage>
        <taxon>Bacteria</taxon>
        <taxon>Bacillati</taxon>
        <taxon>Bacillota</taxon>
        <taxon>Bacilli</taxon>
        <taxon>Bacillales</taxon>
        <taxon>Bacillaceae</taxon>
        <taxon>Oceanobacillus</taxon>
    </lineage>
</organism>
<evidence type="ECO:0000313" key="8">
    <source>
        <dbReference type="Proteomes" id="UP000285456"/>
    </source>
</evidence>
<feature type="transmembrane region" description="Helical" evidence="6">
    <location>
        <begin position="116"/>
        <end position="139"/>
    </location>
</feature>
<evidence type="ECO:0000256" key="1">
    <source>
        <dbReference type="ARBA" id="ARBA00004651"/>
    </source>
</evidence>
<feature type="transmembrane region" description="Helical" evidence="6">
    <location>
        <begin position="237"/>
        <end position="257"/>
    </location>
</feature>
<evidence type="ECO:0000256" key="2">
    <source>
        <dbReference type="ARBA" id="ARBA00022475"/>
    </source>
</evidence>
<dbReference type="Pfam" id="PF13440">
    <property type="entry name" value="Polysacc_synt_3"/>
    <property type="match status" value="1"/>
</dbReference>
<dbReference type="AlphaFoldDB" id="A0A417YCQ7"/>
<dbReference type="OrthoDB" id="109075at2"/>
<feature type="transmembrane region" description="Helical" evidence="6">
    <location>
        <begin position="79"/>
        <end position="104"/>
    </location>
</feature>
<feature type="transmembrane region" description="Helical" evidence="6">
    <location>
        <begin position="302"/>
        <end position="326"/>
    </location>
</feature>
<keyword evidence="3 6" id="KW-0812">Transmembrane</keyword>
<evidence type="ECO:0000256" key="6">
    <source>
        <dbReference type="SAM" id="Phobius"/>
    </source>
</evidence>
<feature type="transmembrane region" description="Helical" evidence="6">
    <location>
        <begin position="46"/>
        <end position="67"/>
    </location>
</feature>
<evidence type="ECO:0000256" key="4">
    <source>
        <dbReference type="ARBA" id="ARBA00022989"/>
    </source>
</evidence>
<evidence type="ECO:0000256" key="3">
    <source>
        <dbReference type="ARBA" id="ARBA00022692"/>
    </source>
</evidence>
<dbReference type="EMBL" id="QWEH01000014">
    <property type="protein sequence ID" value="RHW30392.1"/>
    <property type="molecule type" value="Genomic_DNA"/>
</dbReference>
<reference evidence="7 8" key="1">
    <citation type="journal article" date="2007" name="Int. J. Syst. Evol. Microbiol.">
        <title>Oceanobacillus profundus sp. nov., isolated from a deep-sea sediment core.</title>
        <authorList>
            <person name="Kim Y.G."/>
            <person name="Choi D.H."/>
            <person name="Hyun S."/>
            <person name="Cho B.C."/>
        </authorList>
    </citation>
    <scope>NUCLEOTIDE SEQUENCE [LARGE SCALE GENOMIC DNA]</scope>
    <source>
        <strain evidence="7 8">DSM 18246</strain>
    </source>
</reference>
<evidence type="ECO:0000313" key="7">
    <source>
        <dbReference type="EMBL" id="RHW30392.1"/>
    </source>
</evidence>
<feature type="transmembrane region" description="Helical" evidence="6">
    <location>
        <begin position="366"/>
        <end position="388"/>
    </location>
</feature>